<feature type="compositionally biased region" description="Low complexity" evidence="5">
    <location>
        <begin position="348"/>
        <end position="359"/>
    </location>
</feature>
<dbReference type="EMBL" id="CP024047">
    <property type="protein sequence ID" value="AXR78884.1"/>
    <property type="molecule type" value="Genomic_DNA"/>
</dbReference>
<reference evidence="9" key="2">
    <citation type="submission" date="2018-02" db="EMBL/GenBank/DDBJ databases">
        <title>Phenotypic and genomic properties of facultatively anaerobic sulfur-reducing natronoarchaea from hypersaline soda lakes.</title>
        <authorList>
            <person name="Sorokin D.Y."/>
            <person name="Kublanov I.V."/>
            <person name="Roman P."/>
            <person name="Sinninghe Damste J.S."/>
            <person name="Golyshin P.N."/>
            <person name="Rojo D."/>
            <person name="Ciordia S."/>
            <person name="Mena M.D.C."/>
            <person name="Ferrer M."/>
            <person name="Messina E."/>
            <person name="Smedile F."/>
            <person name="La Spada G."/>
            <person name="La Cono V."/>
            <person name="Yakimov M.M."/>
        </authorList>
    </citation>
    <scope>NUCLEOTIDE SEQUENCE [LARGE SCALE GENOMIC DNA]</scope>
    <source>
        <strain evidence="9">AArc-Mg</strain>
    </source>
</reference>
<evidence type="ECO:0000256" key="4">
    <source>
        <dbReference type="ARBA" id="ARBA00022840"/>
    </source>
</evidence>
<feature type="compositionally biased region" description="Basic and acidic residues" evidence="5">
    <location>
        <begin position="17"/>
        <end position="26"/>
    </location>
</feature>
<dbReference type="AlphaFoldDB" id="A0A346PNH5"/>
<dbReference type="KEGG" id="nag:AArcMg_1054"/>
<organism evidence="8 9">
    <name type="scientific">Natrarchaeobaculum sulfurireducens</name>
    <dbReference type="NCBI Taxonomy" id="2044521"/>
    <lineage>
        <taxon>Archaea</taxon>
        <taxon>Methanobacteriati</taxon>
        <taxon>Methanobacteriota</taxon>
        <taxon>Stenosarchaea group</taxon>
        <taxon>Halobacteria</taxon>
        <taxon>Halobacteriales</taxon>
        <taxon>Natrialbaceae</taxon>
        <taxon>Natrarchaeobaculum</taxon>
    </lineage>
</organism>
<reference evidence="10" key="1">
    <citation type="submission" date="2017-10" db="EMBL/GenBank/DDBJ databases">
        <title>Phenotypic and genomic properties of facultatively anaerobic sulfur-reducing natronoarchaea from hypersaline soda lakes.</title>
        <authorList>
            <person name="Sorokin D.Y."/>
            <person name="Kublanov I.V."/>
            <person name="Roman P."/>
            <person name="Sinninghe Damste J.S."/>
            <person name="Golyshin P.N."/>
            <person name="Rojo D."/>
            <person name="Ciordia S."/>
            <person name="Mena Md.C."/>
            <person name="Ferrer M."/>
            <person name="Messina E."/>
            <person name="Smedile F."/>
            <person name="La Spada G."/>
            <person name="La Cono V."/>
            <person name="Yakimov M.M."/>
        </authorList>
    </citation>
    <scope>NUCLEOTIDE SEQUENCE [LARGE SCALE GENOMIC DNA]</scope>
    <source>
        <strain evidence="10">AArc1</strain>
    </source>
</reference>
<evidence type="ECO:0000259" key="6">
    <source>
        <dbReference type="PROSITE" id="PS50893"/>
    </source>
</evidence>
<protein>
    <submittedName>
        <fullName evidence="8">ABC transporter ATP-binding protein</fullName>
    </submittedName>
    <submittedName>
        <fullName evidence="7">ABC-type multidrug transport system, ATPase component</fullName>
    </submittedName>
</protein>
<dbReference type="InterPro" id="IPR003439">
    <property type="entry name" value="ABC_transporter-like_ATP-bd"/>
</dbReference>
<comment type="similarity">
    <text evidence="1">Belongs to the ABC transporter superfamily.</text>
</comment>
<dbReference type="GO" id="GO:0005524">
    <property type="term" value="F:ATP binding"/>
    <property type="evidence" value="ECO:0007669"/>
    <property type="project" value="UniProtKB-KW"/>
</dbReference>
<evidence type="ECO:0000313" key="9">
    <source>
        <dbReference type="Proteomes" id="UP000258613"/>
    </source>
</evidence>
<keyword evidence="2" id="KW-0813">Transport</keyword>
<proteinExistence type="inferred from homology"/>
<dbReference type="CDD" id="cd03230">
    <property type="entry name" value="ABC_DR_subfamily_A"/>
    <property type="match status" value="1"/>
</dbReference>
<reference evidence="8" key="3">
    <citation type="journal article" date="2019" name="Int. J. Syst. Evol. Microbiol.">
        <title>Natronolimnobius sulfurireducens sp. nov. and Halalkaliarchaeum desulfuricum gen. nov., sp. nov., the first sulfur-respiring alkaliphilic haloarchaea from hypersaline alkaline lakes.</title>
        <authorList>
            <person name="Sorokin D.Y."/>
            <person name="Yakimov M."/>
            <person name="Messina E."/>
            <person name="Merkel A.Y."/>
            <person name="Bale N.J."/>
            <person name="Sinninghe Damste J.S."/>
        </authorList>
    </citation>
    <scope>NUCLEOTIDE SEQUENCE</scope>
    <source>
        <strain evidence="8">AArc-Mg</strain>
        <strain evidence="7">AArc1</strain>
    </source>
</reference>
<dbReference type="InterPro" id="IPR027417">
    <property type="entry name" value="P-loop_NTPase"/>
</dbReference>
<dbReference type="KEGG" id="nan:AArc1_2569"/>
<feature type="region of interest" description="Disordered" evidence="5">
    <location>
        <begin position="1"/>
        <end position="28"/>
    </location>
</feature>
<accession>A0A346PH89</accession>
<evidence type="ECO:0000313" key="10">
    <source>
        <dbReference type="Proteomes" id="UP000258707"/>
    </source>
</evidence>
<dbReference type="Proteomes" id="UP000258613">
    <property type="component" value="Chromosome"/>
</dbReference>
<dbReference type="Proteomes" id="UP000258707">
    <property type="component" value="Chromosome"/>
</dbReference>
<dbReference type="PROSITE" id="PS00211">
    <property type="entry name" value="ABC_TRANSPORTER_1"/>
    <property type="match status" value="1"/>
</dbReference>
<gene>
    <name evidence="7" type="ORF">AArc1_2569</name>
    <name evidence="8" type="ORF">AArcMg_1054</name>
</gene>
<evidence type="ECO:0000313" key="7">
    <source>
        <dbReference type="EMBL" id="AXR78884.1"/>
    </source>
</evidence>
<feature type="region of interest" description="Disordered" evidence="5">
    <location>
        <begin position="342"/>
        <end position="368"/>
    </location>
</feature>
<dbReference type="PROSITE" id="PS50893">
    <property type="entry name" value="ABC_TRANSPORTER_2"/>
    <property type="match status" value="1"/>
</dbReference>
<dbReference type="GO" id="GO:0016887">
    <property type="term" value="F:ATP hydrolysis activity"/>
    <property type="evidence" value="ECO:0007669"/>
    <property type="project" value="InterPro"/>
</dbReference>
<evidence type="ECO:0000256" key="3">
    <source>
        <dbReference type="ARBA" id="ARBA00022741"/>
    </source>
</evidence>
<dbReference type="Gene3D" id="3.40.50.300">
    <property type="entry name" value="P-loop containing nucleotide triphosphate hydrolases"/>
    <property type="match status" value="1"/>
</dbReference>
<dbReference type="InterPro" id="IPR050763">
    <property type="entry name" value="ABC_transporter_ATP-binding"/>
</dbReference>
<dbReference type="InterPro" id="IPR003593">
    <property type="entry name" value="AAA+_ATPase"/>
</dbReference>
<name>A0A346PNH5_9EURY</name>
<dbReference type="PANTHER" id="PTHR42711">
    <property type="entry name" value="ABC TRANSPORTER ATP-BINDING PROTEIN"/>
    <property type="match status" value="1"/>
</dbReference>
<dbReference type="SUPFAM" id="SSF52540">
    <property type="entry name" value="P-loop containing nucleoside triphosphate hydrolases"/>
    <property type="match status" value="1"/>
</dbReference>
<evidence type="ECO:0000256" key="5">
    <source>
        <dbReference type="SAM" id="MobiDB-lite"/>
    </source>
</evidence>
<keyword evidence="3" id="KW-0547">Nucleotide-binding</keyword>
<evidence type="ECO:0000256" key="2">
    <source>
        <dbReference type="ARBA" id="ARBA00022448"/>
    </source>
</evidence>
<evidence type="ECO:0000313" key="8">
    <source>
        <dbReference type="EMBL" id="AXR81070.1"/>
    </source>
</evidence>
<dbReference type="SMART" id="SM00382">
    <property type="entry name" value="AAA"/>
    <property type="match status" value="1"/>
</dbReference>
<dbReference type="PANTHER" id="PTHR42711:SF5">
    <property type="entry name" value="ABC TRANSPORTER ATP-BINDING PROTEIN NATA"/>
    <property type="match status" value="1"/>
</dbReference>
<dbReference type="Pfam" id="PF00005">
    <property type="entry name" value="ABC_tran"/>
    <property type="match status" value="1"/>
</dbReference>
<dbReference type="EMBL" id="CP027033">
    <property type="protein sequence ID" value="AXR81070.1"/>
    <property type="molecule type" value="Genomic_DNA"/>
</dbReference>
<evidence type="ECO:0000256" key="1">
    <source>
        <dbReference type="ARBA" id="ARBA00005417"/>
    </source>
</evidence>
<keyword evidence="4 8" id="KW-0067">ATP-binding</keyword>
<dbReference type="InterPro" id="IPR017871">
    <property type="entry name" value="ABC_transporter-like_CS"/>
</dbReference>
<accession>A0A346PNH5</accession>
<feature type="domain" description="ABC transporter" evidence="6">
    <location>
        <begin position="39"/>
        <end position="261"/>
    </location>
</feature>
<keyword evidence="9" id="KW-1185">Reference proteome</keyword>
<sequence>MTDRLEPDSSGWKPASGRRDRIEPLTRNRSIPPCMKAVVDATDLEKTYGETVALSGASLSVERGEVFALIGPNGAGKTTLVRALTGTTTPDAGTVKILGESPTAVDRATLGVLPQDFSPPDRLTARELVVYYAGLYDDPRDPDDVLADVGVVDAEDTWYENLSGGQQRRVCVGSTLVNDPDVLFLDEPTTGIDPAGRRTVWRLIEELAAAGTTVLLTTHDMAEAERLADRVGLLADGSIVAEGTPKSLVAEYGGSSRLTIETDAEPAAFAPLEYPTERVARSHVAGASSGQSAVVVRDVPPAEIGGVVDFLEQHDLEYTGLSWAEPDLEDVYLTLADETELERTNRLGEPAGGEAAPAEDAVRPGETT</sequence>